<evidence type="ECO:0000313" key="1">
    <source>
        <dbReference type="EMBL" id="MBW3467607.1"/>
    </source>
</evidence>
<dbReference type="Proteomes" id="UP000727490">
    <property type="component" value="Unassembled WGS sequence"/>
</dbReference>
<organism evidence="1 2">
    <name type="scientific">Arthrospiribacter ruber</name>
    <dbReference type="NCBI Taxonomy" id="2487934"/>
    <lineage>
        <taxon>Bacteria</taxon>
        <taxon>Pseudomonadati</taxon>
        <taxon>Bacteroidota</taxon>
        <taxon>Cytophagia</taxon>
        <taxon>Cytophagales</taxon>
        <taxon>Cyclobacteriaceae</taxon>
        <taxon>Arthrospiribacter</taxon>
    </lineage>
</organism>
<gene>
    <name evidence="1" type="ORF">EGN73_07235</name>
</gene>
<dbReference type="RefSeq" id="WP_219287872.1">
    <property type="nucleotide sequence ID" value="NZ_RPHB01000003.1"/>
</dbReference>
<dbReference type="EMBL" id="RPHB01000003">
    <property type="protein sequence ID" value="MBW3467607.1"/>
    <property type="molecule type" value="Genomic_DNA"/>
</dbReference>
<name>A0A951MCK2_9BACT</name>
<comment type="caution">
    <text evidence="1">The sequence shown here is derived from an EMBL/GenBank/DDBJ whole genome shotgun (WGS) entry which is preliminary data.</text>
</comment>
<keyword evidence="2" id="KW-1185">Reference proteome</keyword>
<proteinExistence type="predicted"/>
<dbReference type="AlphaFoldDB" id="A0A951MCK2"/>
<sequence>MNAKLNSPYVENYAVQISQKICGTYFSQKKYMTGQEILQLTPASQVNFFVIKTLFEAWQAELEKMKSNPYFDYRDKNVHEALKEFMNVLSRTIKIEKEHFLPLLTEAVAYSILLAVDPVAYFTEEFEKTPEDQLPHYVKDNKKYFKWHTSLVSNLVDRAGLGYSVKAYKAAVINNYEQQKDTLEKYESLLIGLHSILPLDFDKLIGNEKALAQATQEKEMGKTPDLPKREKVEEHVAKVESVEVKPQEATIEKPVEKAMEPVEAEKPQPTVQASADFAPGKGIDPLKAWARFENEEYSIMKGTIKELSESIGINQRIMFTKELFEGNPDLLTHALKSIDRCENFVEAIELINQRYVMELKWNKESDQVTEFLQLVFRKFDHRG</sequence>
<accession>A0A951MCK2</accession>
<evidence type="ECO:0000313" key="2">
    <source>
        <dbReference type="Proteomes" id="UP000727490"/>
    </source>
</evidence>
<protein>
    <submittedName>
        <fullName evidence="1">Uncharacterized protein</fullName>
    </submittedName>
</protein>
<reference evidence="1 2" key="1">
    <citation type="journal article" date="2020" name="Syst. Appl. Microbiol.">
        <title>Arthrospiribacter ruber gen. nov., sp. nov., a novel bacterium isolated from Arthrospira cultures.</title>
        <authorList>
            <person name="Waleron M."/>
            <person name="Misztak A."/>
            <person name="Waleron M.M."/>
            <person name="Furmaniak M."/>
            <person name="Mrozik A."/>
            <person name="Waleron K."/>
        </authorList>
    </citation>
    <scope>NUCLEOTIDE SEQUENCE [LARGE SCALE GENOMIC DNA]</scope>
    <source>
        <strain evidence="1 2">DPMB0001</strain>
    </source>
</reference>